<protein>
    <submittedName>
        <fullName evidence="2">Uncharacterized protein</fullName>
    </submittedName>
</protein>
<evidence type="ECO:0000313" key="3">
    <source>
        <dbReference type="Proteomes" id="UP000010556"/>
    </source>
</evidence>
<proteinExistence type="predicted"/>
<evidence type="ECO:0000256" key="1">
    <source>
        <dbReference type="SAM" id="MobiDB-lite"/>
    </source>
</evidence>
<organism evidence="2 3">
    <name type="scientific">Myotis davidii</name>
    <name type="common">David's myotis</name>
    <dbReference type="NCBI Taxonomy" id="225400"/>
    <lineage>
        <taxon>Eukaryota</taxon>
        <taxon>Metazoa</taxon>
        <taxon>Chordata</taxon>
        <taxon>Craniata</taxon>
        <taxon>Vertebrata</taxon>
        <taxon>Euteleostomi</taxon>
        <taxon>Mammalia</taxon>
        <taxon>Eutheria</taxon>
        <taxon>Laurasiatheria</taxon>
        <taxon>Chiroptera</taxon>
        <taxon>Yangochiroptera</taxon>
        <taxon>Vespertilionidae</taxon>
        <taxon>Myotis</taxon>
    </lineage>
</organism>
<gene>
    <name evidence="2" type="ORF">MDA_GLEAN10021622</name>
</gene>
<accession>L5M6J9</accession>
<reference evidence="3" key="1">
    <citation type="journal article" date="2013" name="Science">
        <title>Comparative analysis of bat genomes provides insight into the evolution of flight and immunity.</title>
        <authorList>
            <person name="Zhang G."/>
            <person name="Cowled C."/>
            <person name="Shi Z."/>
            <person name="Huang Z."/>
            <person name="Bishop-Lilly K.A."/>
            <person name="Fang X."/>
            <person name="Wynne J.W."/>
            <person name="Xiong Z."/>
            <person name="Baker M.L."/>
            <person name="Zhao W."/>
            <person name="Tachedjian M."/>
            <person name="Zhu Y."/>
            <person name="Zhou P."/>
            <person name="Jiang X."/>
            <person name="Ng J."/>
            <person name="Yang L."/>
            <person name="Wu L."/>
            <person name="Xiao J."/>
            <person name="Feng Y."/>
            <person name="Chen Y."/>
            <person name="Sun X."/>
            <person name="Zhang Y."/>
            <person name="Marsh G.A."/>
            <person name="Crameri G."/>
            <person name="Broder C.C."/>
            <person name="Frey K.G."/>
            <person name="Wang L.F."/>
            <person name="Wang J."/>
        </authorList>
    </citation>
    <scope>NUCLEOTIDE SEQUENCE [LARGE SCALE GENOMIC DNA]</scope>
</reference>
<dbReference type="PANTHER" id="PTHR21777">
    <property type="entry name" value="RCG55159-LIKE"/>
    <property type="match status" value="1"/>
</dbReference>
<feature type="compositionally biased region" description="Acidic residues" evidence="1">
    <location>
        <begin position="49"/>
        <end position="71"/>
    </location>
</feature>
<dbReference type="eggNOG" id="ENOG502RJ23">
    <property type="taxonomic scope" value="Eukaryota"/>
</dbReference>
<dbReference type="EMBL" id="KB103229">
    <property type="protein sequence ID" value="ELK34264.1"/>
    <property type="molecule type" value="Genomic_DNA"/>
</dbReference>
<dbReference type="PANTHER" id="PTHR21777:SF0">
    <property type="entry name" value="RCG55159-LIKE"/>
    <property type="match status" value="1"/>
</dbReference>
<feature type="region of interest" description="Disordered" evidence="1">
    <location>
        <begin position="46"/>
        <end position="82"/>
    </location>
</feature>
<evidence type="ECO:0000313" key="2">
    <source>
        <dbReference type="EMBL" id="ELK34264.1"/>
    </source>
</evidence>
<dbReference type="InterPro" id="IPR026677">
    <property type="entry name" value="Spata31g1-like"/>
</dbReference>
<dbReference type="AlphaFoldDB" id="L5M6J9"/>
<dbReference type="Proteomes" id="UP000010556">
    <property type="component" value="Unassembled WGS sequence"/>
</dbReference>
<keyword evidence="3" id="KW-1185">Reference proteome</keyword>
<sequence>MVWQIRRWWQLGNWRHLQPWYSGDIMQGKGLSLLYHVAFLGHLWRQKSEEEEEEEEEEEKEEEEEEEEEKEEATSSKNSREAVPWEIYLDTSLTGDAEEIHKLLSPQPWTST</sequence>
<name>L5M6J9_MYODS</name>